<gene>
    <name evidence="5" type="ORF">I302_06351</name>
    <name evidence="6" type="ORF">I302_107907</name>
</gene>
<dbReference type="InterPro" id="IPR019826">
    <property type="entry name" value="Carboxylesterase_B_AS"/>
</dbReference>
<dbReference type="Proteomes" id="UP000092730">
    <property type="component" value="Chromosome 6"/>
</dbReference>
<dbReference type="OrthoDB" id="408631at2759"/>
<dbReference type="KEGG" id="kbi:30210750"/>
<reference evidence="6" key="2">
    <citation type="submission" date="2013-07" db="EMBL/GenBank/DDBJ databases">
        <authorList>
            <consortium name="The Broad Institute Genome Sequencing Platform"/>
            <person name="Cuomo C."/>
            <person name="Litvintseva A."/>
            <person name="Chen Y."/>
            <person name="Heitman J."/>
            <person name="Sun S."/>
            <person name="Springer D."/>
            <person name="Dromer F."/>
            <person name="Young S.K."/>
            <person name="Zeng Q."/>
            <person name="Gargeya S."/>
            <person name="Fitzgerald M."/>
            <person name="Abouelleil A."/>
            <person name="Alvarado L."/>
            <person name="Berlin A.M."/>
            <person name="Chapman S.B."/>
            <person name="Dewar J."/>
            <person name="Goldberg J."/>
            <person name="Griggs A."/>
            <person name="Gujja S."/>
            <person name="Hansen M."/>
            <person name="Howarth C."/>
            <person name="Imamovic A."/>
            <person name="Larimer J."/>
            <person name="McCowan C."/>
            <person name="Murphy C."/>
            <person name="Pearson M."/>
            <person name="Priest M."/>
            <person name="Roberts A."/>
            <person name="Saif S."/>
            <person name="Shea T."/>
            <person name="Sykes S."/>
            <person name="Wortman J."/>
            <person name="Nusbaum C."/>
            <person name="Birren B."/>
        </authorList>
    </citation>
    <scope>NUCLEOTIDE SEQUENCE</scope>
    <source>
        <strain evidence="6">CBS 10118</strain>
    </source>
</reference>
<feature type="domain" description="Carboxylesterase type B" evidence="4">
    <location>
        <begin position="14"/>
        <end position="392"/>
    </location>
</feature>
<dbReference type="AlphaFoldDB" id="A0A1B9FX82"/>
<keyword evidence="7" id="KW-1185">Reference proteome</keyword>
<evidence type="ECO:0000259" key="4">
    <source>
        <dbReference type="Pfam" id="PF00135"/>
    </source>
</evidence>
<protein>
    <recommendedName>
        <fullName evidence="3">Carboxylic ester hydrolase</fullName>
        <ecNumber evidence="3">3.1.1.-</ecNumber>
    </recommendedName>
</protein>
<evidence type="ECO:0000313" key="6">
    <source>
        <dbReference type="EMBL" id="WVW85869.1"/>
    </source>
</evidence>
<dbReference type="EMBL" id="KI894023">
    <property type="protein sequence ID" value="OCF23370.1"/>
    <property type="molecule type" value="Genomic_DNA"/>
</dbReference>
<dbReference type="InterPro" id="IPR002018">
    <property type="entry name" value="CarbesteraseB"/>
</dbReference>
<dbReference type="EC" id="3.1.1.-" evidence="3"/>
<dbReference type="VEuPathDB" id="FungiDB:I302_06351"/>
<dbReference type="EMBL" id="CP144546">
    <property type="protein sequence ID" value="WVW85869.1"/>
    <property type="molecule type" value="Genomic_DNA"/>
</dbReference>
<dbReference type="InterPro" id="IPR029058">
    <property type="entry name" value="AB_hydrolase_fold"/>
</dbReference>
<evidence type="ECO:0000256" key="3">
    <source>
        <dbReference type="RuleBase" id="RU361235"/>
    </source>
</evidence>
<name>A0A1B9FX82_9TREE</name>
<evidence type="ECO:0000313" key="7">
    <source>
        <dbReference type="Proteomes" id="UP000092730"/>
    </source>
</evidence>
<reference evidence="5" key="1">
    <citation type="submission" date="2013-07" db="EMBL/GenBank/DDBJ databases">
        <title>The Genome Sequence of Cryptococcus bestiolae CBS10118.</title>
        <authorList>
            <consortium name="The Broad Institute Genome Sequencing Platform"/>
            <person name="Cuomo C."/>
            <person name="Litvintseva A."/>
            <person name="Chen Y."/>
            <person name="Heitman J."/>
            <person name="Sun S."/>
            <person name="Springer D."/>
            <person name="Dromer F."/>
            <person name="Young S.K."/>
            <person name="Zeng Q."/>
            <person name="Gargeya S."/>
            <person name="Fitzgerald M."/>
            <person name="Abouelleil A."/>
            <person name="Alvarado L."/>
            <person name="Berlin A.M."/>
            <person name="Chapman S.B."/>
            <person name="Dewar J."/>
            <person name="Goldberg J."/>
            <person name="Griggs A."/>
            <person name="Gujja S."/>
            <person name="Hansen M."/>
            <person name="Howarth C."/>
            <person name="Imamovic A."/>
            <person name="Larimer J."/>
            <person name="McCowan C."/>
            <person name="Murphy C."/>
            <person name="Pearson M."/>
            <person name="Priest M."/>
            <person name="Roberts A."/>
            <person name="Saif S."/>
            <person name="Shea T."/>
            <person name="Sykes S."/>
            <person name="Wortman J."/>
            <person name="Nusbaum C."/>
            <person name="Birren B."/>
        </authorList>
    </citation>
    <scope>NUCLEOTIDE SEQUENCE [LARGE SCALE GENOMIC DNA]</scope>
    <source>
        <strain evidence="5">CBS 10118</strain>
    </source>
</reference>
<dbReference type="PANTHER" id="PTHR11559">
    <property type="entry name" value="CARBOXYLESTERASE"/>
    <property type="match status" value="1"/>
</dbReference>
<reference evidence="5" key="3">
    <citation type="submission" date="2014-01" db="EMBL/GenBank/DDBJ databases">
        <title>Evolution of pathogenesis and genome organization in the Tremellales.</title>
        <authorList>
            <person name="Cuomo C."/>
            <person name="Litvintseva A."/>
            <person name="Heitman J."/>
            <person name="Chen Y."/>
            <person name="Sun S."/>
            <person name="Springer D."/>
            <person name="Dromer F."/>
            <person name="Young S."/>
            <person name="Zeng Q."/>
            <person name="Chapman S."/>
            <person name="Gujja S."/>
            <person name="Saif S."/>
            <person name="Birren B."/>
        </authorList>
    </citation>
    <scope>NUCLEOTIDE SEQUENCE</scope>
    <source>
        <strain evidence="5">CBS 10118</strain>
    </source>
</reference>
<comment type="similarity">
    <text evidence="1 3">Belongs to the type-B carboxylesterase/lipase family.</text>
</comment>
<dbReference type="GO" id="GO:0016787">
    <property type="term" value="F:hydrolase activity"/>
    <property type="evidence" value="ECO:0007669"/>
    <property type="project" value="UniProtKB-KW"/>
</dbReference>
<reference evidence="6" key="4">
    <citation type="submission" date="2024-02" db="EMBL/GenBank/DDBJ databases">
        <title>Comparative genomics of Cryptococcus and Kwoniella reveals pathogenesis evolution and contrasting modes of karyotype evolution via chromosome fusion or intercentromeric recombination.</title>
        <authorList>
            <person name="Coelho M.A."/>
            <person name="David-Palma M."/>
            <person name="Shea T."/>
            <person name="Bowers K."/>
            <person name="McGinley-Smith S."/>
            <person name="Mohammad A.W."/>
            <person name="Gnirke A."/>
            <person name="Yurkov A.M."/>
            <person name="Nowrousian M."/>
            <person name="Sun S."/>
            <person name="Cuomo C.A."/>
            <person name="Heitman J."/>
        </authorList>
    </citation>
    <scope>NUCLEOTIDE SEQUENCE</scope>
    <source>
        <strain evidence="6">CBS 10118</strain>
    </source>
</reference>
<evidence type="ECO:0000256" key="2">
    <source>
        <dbReference type="ARBA" id="ARBA00022801"/>
    </source>
</evidence>
<dbReference type="PROSITE" id="PS00122">
    <property type="entry name" value="CARBOXYLESTERASE_B_1"/>
    <property type="match status" value="1"/>
</dbReference>
<dbReference type="InterPro" id="IPR050309">
    <property type="entry name" value="Type-B_Carboxylest/Lipase"/>
</dbReference>
<proteinExistence type="inferred from homology"/>
<dbReference type="Pfam" id="PF00135">
    <property type="entry name" value="COesterase"/>
    <property type="match status" value="1"/>
</dbReference>
<dbReference type="Gene3D" id="3.40.50.1820">
    <property type="entry name" value="alpha/beta hydrolase"/>
    <property type="match status" value="1"/>
</dbReference>
<dbReference type="STRING" id="1296100.A0A1B9FX82"/>
<evidence type="ECO:0000256" key="1">
    <source>
        <dbReference type="ARBA" id="ARBA00005964"/>
    </source>
</evidence>
<accession>A0A1B9FX82</accession>
<dbReference type="GeneID" id="30210750"/>
<evidence type="ECO:0000313" key="5">
    <source>
        <dbReference type="EMBL" id="OCF23370.1"/>
    </source>
</evidence>
<keyword evidence="2 3" id="KW-0378">Hydrolase</keyword>
<dbReference type="SUPFAM" id="SSF53474">
    <property type="entry name" value="alpha/beta-Hydrolases"/>
    <property type="match status" value="1"/>
</dbReference>
<dbReference type="RefSeq" id="XP_019044440.1">
    <property type="nucleotide sequence ID" value="XM_019192963.1"/>
</dbReference>
<sequence>MLEAYNPGQLVQDSIALGQPIVFVSINYRVSAYGGLLGAQAIEVGATNTGILDQRLALQWVKKHIYDFGGDPDKVTIYGQSAGGGSVVGQLVIEGQKPEGLFSGAFVSSGAFGWHYGRDAYLGYQNTLYNLTNCVDSSDPVECMRSVPEADMWTAVNSIGSDMFGSNFGPTFGDDAIPLDPKDLIRQGKVANVPLMVGTTTDEFTGFVTYPLNTSANGANYLGSSFLTLTPKLGSTLWPLYANFSDSEILPSIANASFVPTYPPAFLRTAAASNDILFHANREFLLNAFVNQSRPVYGYSFGQQTDAIASSATQAKFGVTHSGDTPWWFGSTISATRGGQQLGTDMRRALISFVHTGNPSTKDLEWEDYAQSKSSIMSFKSNSTGMTSNTNRRAQLDAALGFLG</sequence>
<organism evidence="5">
    <name type="scientific">Kwoniella bestiolae CBS 10118</name>
    <dbReference type="NCBI Taxonomy" id="1296100"/>
    <lineage>
        <taxon>Eukaryota</taxon>
        <taxon>Fungi</taxon>
        <taxon>Dikarya</taxon>
        <taxon>Basidiomycota</taxon>
        <taxon>Agaricomycotina</taxon>
        <taxon>Tremellomycetes</taxon>
        <taxon>Tremellales</taxon>
        <taxon>Cryptococcaceae</taxon>
        <taxon>Kwoniella</taxon>
    </lineage>
</organism>